<gene>
    <name evidence="1" type="ORF">MML48_9g00011461</name>
</gene>
<sequence>MITIPSLTLSPTSWNSSHSDASYLDKKTIKVWNKKVPDTFIDDALQKFKIHDLEKSKSKLERLKTEMNLRRGSVDSTASDTSSNRESSPYRICNVLQSIKACDIDVDSKENSPAPEDLEAIRSNRARTSSISSVSSEKSDIQESARQIKITPADIDDHNRTMVNSNIYIGFVFKCESASVASEAVGAIKQAFNNAETKNRPMVTSCDHCPMMWFHKLCCEVETLSDKKTQILIFRKIEQLDEEEQMVILTKFRGVETDSIREQNEFLMMLLRAHCEMKQGRHVHDTVENRSEFLNQYLGGGNTIFMKAKRSLTTSFDNLLKRRASRDDFNPTLKEMTLPLNPVLRENSPNESDSDGSMSRSSTAGSHSDLRESNSAPKDTTTAVVKFADKNLAIVEKPPKSPMLDIFLKVGSSPKPGPEESTSPSKQDSGSWRQAIFKRVVTPNKINKDERRRSREELRMLWKKSIHQAVLLIRMEKENARLKARQEETAVKRIKLEYDEMRSLDGAEIEVWELITNRDFSKIKCDNKMLLHAIKQGIPRGKRGEVWHFLAEQFCARIPPVDTDVYPNYNVPYETLLKQLTSHQHAILIDLGRTFPSHSYFSSPLGPGQLALFNLLKAYSLLDPNVGYCQGLSFVAGVLLLHMEESQAFFLLRHLMFRRGLRKQYLPDMVGLQIRLYQLSRLLHDQLPELYNHFNFYEVSPTLYAAPWLLTIFASQFPLGFVTRVFDLIFLEGTNVVFRVALALLSQHKEQLLACDSFEEIMDYLKNTLPSIDRVLLEKIMKQVYTTDISKQLNEYKVEYQVLQEEMQSVQPQVENVQKLENVNKNLREQNKNLMGQLEVALSNVQRLEKTRAVQQSTINQLKTQNRCLDVTIGTLALFINNLIEDKVDIEIPGEVRRVISQLTLSERRKESKNNFLNSMFKKSDNNTINPNRVMVKSLSTGKIGIPNIDENQILRTNSLNPRDSGFFSKSHNHILQQQKMGSYPTLEVKVENVEEEDGPEDDLKPPSLPLIENHMEIGNKVSPTNSVDSGVETPQSPKDGPPIVVHQNVDKTQYDLAKSLYAKIKTTGPVTVADYMKEVLINPLGGYYMHKDMLGETGDFVTSPELSQIFGEMIAIWFLNEWSKVGSPKPFQIVELGPGKGSLCQDILRVFKHFQALKDASVCLVEVSPLLSDIQARKLCVQTVVSKNEDDPVYREGASVAHKIPIKWYRDLKNVPNMFTLLIAHEFFDALPIHKFRKTALGYREVLIDIDKEKDMCFRYVLANHETPALKLFLKETEKRDEFEVSPQSLVIIKDIVTRLEEDGGLALLGDYGHVGDGTDTFRAYKKHKQHDPLVEPGTADLTADVDFAMLKNAAVEDGKVLAFGPITQRDFLLKMGIEHRMKNLEQFASEEQMKSIKFGFDMMTDPGKMGNRFKFLSLLPSVLEKLLQKVPVVGFH</sequence>
<evidence type="ECO:0000313" key="1">
    <source>
        <dbReference type="EMBL" id="KAI4454657.1"/>
    </source>
</evidence>
<proteinExistence type="predicted"/>
<evidence type="ECO:0000313" key="2">
    <source>
        <dbReference type="Proteomes" id="UP001056778"/>
    </source>
</evidence>
<accession>A0ACB9SI19</accession>
<organism evidence="1 2">
    <name type="scientific">Holotrichia oblita</name>
    <name type="common">Chafer beetle</name>
    <dbReference type="NCBI Taxonomy" id="644536"/>
    <lineage>
        <taxon>Eukaryota</taxon>
        <taxon>Metazoa</taxon>
        <taxon>Ecdysozoa</taxon>
        <taxon>Arthropoda</taxon>
        <taxon>Hexapoda</taxon>
        <taxon>Insecta</taxon>
        <taxon>Pterygota</taxon>
        <taxon>Neoptera</taxon>
        <taxon>Endopterygota</taxon>
        <taxon>Coleoptera</taxon>
        <taxon>Polyphaga</taxon>
        <taxon>Scarabaeiformia</taxon>
        <taxon>Scarabaeidae</taxon>
        <taxon>Melolonthinae</taxon>
        <taxon>Holotrichia</taxon>
    </lineage>
</organism>
<comment type="caution">
    <text evidence="1">The sequence shown here is derived from an EMBL/GenBank/DDBJ whole genome shotgun (WGS) entry which is preliminary data.</text>
</comment>
<keyword evidence="2" id="KW-1185">Reference proteome</keyword>
<dbReference type="EMBL" id="CM043023">
    <property type="protein sequence ID" value="KAI4454657.1"/>
    <property type="molecule type" value="Genomic_DNA"/>
</dbReference>
<name>A0ACB9SI19_HOLOL</name>
<reference evidence="1" key="1">
    <citation type="submission" date="2022-04" db="EMBL/GenBank/DDBJ databases">
        <title>Chromosome-scale genome assembly of Holotrichia oblita Faldermann.</title>
        <authorList>
            <person name="Rongchong L."/>
        </authorList>
    </citation>
    <scope>NUCLEOTIDE SEQUENCE</scope>
    <source>
        <strain evidence="1">81SQS9</strain>
    </source>
</reference>
<dbReference type="Proteomes" id="UP001056778">
    <property type="component" value="Chromosome 9"/>
</dbReference>
<protein>
    <submittedName>
        <fullName evidence="1">Uncharacterized protein</fullName>
    </submittedName>
</protein>